<evidence type="ECO:0000313" key="2">
    <source>
        <dbReference type="Proteomes" id="UP000017119"/>
    </source>
</evidence>
<dbReference type="Proteomes" id="UP000017119">
    <property type="component" value="Chromosome"/>
</dbReference>
<proteinExistence type="predicted"/>
<dbReference type="HOGENOM" id="CLU_2494604_0_0_14"/>
<organism evidence="1 2">
    <name type="scientific">Mycoplasma parvum str. Indiana</name>
    <dbReference type="NCBI Taxonomy" id="1403316"/>
    <lineage>
        <taxon>Bacteria</taxon>
        <taxon>Bacillati</taxon>
        <taxon>Mycoplasmatota</taxon>
        <taxon>Mollicutes</taxon>
        <taxon>Mycoplasmataceae</taxon>
        <taxon>Mycoplasma</taxon>
    </lineage>
</organism>
<keyword evidence="2" id="KW-1185">Reference proteome</keyword>
<reference evidence="1 2" key="1">
    <citation type="journal article" date="2013" name="Genome Announc.">
        <title>Genome Sequence of Mycoplasma parvum (Formerly Eperythrozoon parvum), a Diminutive Hemoplasma of the Pig.</title>
        <authorList>
            <person name="do Nascimento N.C."/>
            <person name="Dos Santos A.P."/>
            <person name="Chu Y."/>
            <person name="Guimaraes A.M."/>
            <person name="Pagliaro A."/>
            <person name="Messick J.B."/>
        </authorList>
    </citation>
    <scope>NUCLEOTIDE SEQUENCE [LARGE SCALE GENOMIC DNA]</scope>
    <source>
        <strain evidence="1 2">Indiana</strain>
    </source>
</reference>
<protein>
    <submittedName>
        <fullName evidence="1">Uncharacterized protein</fullName>
    </submittedName>
</protein>
<name>U5NF91_9MOLU</name>
<dbReference type="STRING" id="1403316.PRV_00495"/>
<sequence length="86" mass="10798">MYSPFWEKSYKYLNFFKFLEDYFSEQQHLQSLELSLQQQHSSLHVSLEQQFSFLHFSQQFLLWQHSRQSFLHVFTFWVLLPFLVKW</sequence>
<gene>
    <name evidence="1" type="ORF">PRV_00495</name>
</gene>
<dbReference type="KEGG" id="mpv:PRV_00495"/>
<accession>U5NF91</accession>
<evidence type="ECO:0000313" key="1">
    <source>
        <dbReference type="EMBL" id="AGX88868.1"/>
    </source>
</evidence>
<dbReference type="EMBL" id="CP006771">
    <property type="protein sequence ID" value="AGX88868.1"/>
    <property type="molecule type" value="Genomic_DNA"/>
</dbReference>
<dbReference type="AlphaFoldDB" id="U5NF91"/>